<dbReference type="InterPro" id="IPR002789">
    <property type="entry name" value="HerA_central"/>
</dbReference>
<sequence length="1128" mass="121156">MTEEERAALQALNFDWARVPDDVWRPSRFHVDGLHPTVVQNVVEGIAEADRSRESSPIGVVLQGPPGSGKTHMLGWVRQHTSQLGGYFFLVSLLDSKGFWDSVLASMLDGLARPIPGSETQLQLLLRRLSSKVGAPRLARRAFMGETELTRETLDAFIQGLSAYDPYVGRNSQDTARALALSASDDVLHQDLADGFFALLDEGAPGERAAWGMRRMPKTSEEIVQELSRLLALTGPTVIAVDQIDTLIAQSAGTGVGAAAQSLDPAESAALEQIAGGLMTLRERTRRTLTVVSCIPATWTLVRTKATASVGSRFRLSPILSTIKDDRLGREIVEKRFAVRFEEIGFRPPYPTWPVSEQAFADVGDFTPRQLLIEIDAHVRACLLAGEVRELTRLGGPAAPRVEVPVPDVAIGELDRFDARFVEFKRVADVTGPLSGAREDVEIPALLAAGLHAWITERGEAGERFSLDPPPSSRPSLHARLRLTVDEEREDQVHWCFRAISDGHHGNAALARLRKACTAAGLDHRVPKRKLFVLRNTELTGGPKMREAVAAFAKDGGVRLPLDDEDLRILFALRMMFQDPSAGLRAWLAARRPTRSVAVFQAALADADAWLPERVAVPAGRPAPPANRATAFDGPPPASGDRAAAAGDRAAVFADRTGPANERATMFGDPAPAPPWNPGRSATGTAPQEDAGGADQRSAPAVGRIPRQSVPDAAAGSAEFVIGHGYGSGTAVSLRLEALRKHMTIFAGSGSGKTVLIRRIVEECALRGVSSIVLDLNNDLARLGDAWPEEPAAWGTGDAAKAADYLAHTDVVVWTPRRDAGRPLVFQALPDFTGVRDDPDEFNEAVESAVASLEPRALSGRGVKANLQLAVLRRAIEHYGRQGGNRLQGLIDTLSDFPEDIIELDDAAKIANGLAQSLTAAKYNDPLFGGAGTAMDPGMLLTPAPGKRARVSVISMVGLGGDEMRQSFVNQLQMALFAWIKRNPAGDRPLGGLLIMDEAQNLAPSSGMTPCTRSTLALVSQARKYGLGLIFATQSPKGLHNQIPGNSATQLYGRLNSPIQMDTAREMAKAKGGDVPDIARLTSGEFYLAAEGAPPRKLRTPLCLTHHPASPLSTEEVVLRARAGRPDR</sequence>
<dbReference type="Proteomes" id="UP001183643">
    <property type="component" value="Unassembled WGS sequence"/>
</dbReference>
<dbReference type="EMBL" id="JAVDYB010000001">
    <property type="protein sequence ID" value="MDR7278004.1"/>
    <property type="molecule type" value="Genomic_DNA"/>
</dbReference>
<dbReference type="RefSeq" id="WP_310370649.1">
    <property type="nucleotide sequence ID" value="NZ_JAVDYB010000001.1"/>
</dbReference>
<proteinExistence type="predicted"/>
<evidence type="ECO:0000259" key="2">
    <source>
        <dbReference type="SMART" id="SM00382"/>
    </source>
</evidence>
<protein>
    <recommendedName>
        <fullName evidence="2">AAA+ ATPase domain-containing protein</fullName>
    </recommendedName>
</protein>
<feature type="domain" description="AAA+ ATPase" evidence="2">
    <location>
        <begin position="56"/>
        <end position="263"/>
    </location>
</feature>
<dbReference type="AlphaFoldDB" id="A0AAE3YTD2"/>
<dbReference type="Pfam" id="PF01935">
    <property type="entry name" value="DUF87"/>
    <property type="match status" value="1"/>
</dbReference>
<dbReference type="InterPro" id="IPR003593">
    <property type="entry name" value="AAA+_ATPase"/>
</dbReference>
<dbReference type="PANTHER" id="PTHR30121:SF6">
    <property type="entry name" value="SLR6007 PROTEIN"/>
    <property type="match status" value="1"/>
</dbReference>
<gene>
    <name evidence="3" type="ORF">J2S41_004782</name>
</gene>
<dbReference type="InterPro" id="IPR027417">
    <property type="entry name" value="P-loop_NTPase"/>
</dbReference>
<evidence type="ECO:0000313" key="3">
    <source>
        <dbReference type="EMBL" id="MDR7278004.1"/>
    </source>
</evidence>
<dbReference type="SUPFAM" id="SSF52540">
    <property type="entry name" value="P-loop containing nucleoside triphosphate hydrolases"/>
    <property type="match status" value="2"/>
</dbReference>
<organism evidence="3 4">
    <name type="scientific">Catenuloplanes atrovinosus</name>
    <dbReference type="NCBI Taxonomy" id="137266"/>
    <lineage>
        <taxon>Bacteria</taxon>
        <taxon>Bacillati</taxon>
        <taxon>Actinomycetota</taxon>
        <taxon>Actinomycetes</taxon>
        <taxon>Micromonosporales</taxon>
        <taxon>Micromonosporaceae</taxon>
        <taxon>Catenuloplanes</taxon>
    </lineage>
</organism>
<reference evidence="3" key="1">
    <citation type="submission" date="2023-07" db="EMBL/GenBank/DDBJ databases">
        <title>Sequencing the genomes of 1000 actinobacteria strains.</title>
        <authorList>
            <person name="Klenk H.-P."/>
        </authorList>
    </citation>
    <scope>NUCLEOTIDE SEQUENCE</scope>
    <source>
        <strain evidence="3">DSM 44707</strain>
    </source>
</reference>
<dbReference type="Gene3D" id="3.40.50.300">
    <property type="entry name" value="P-loop containing nucleotide triphosphate hydrolases"/>
    <property type="match status" value="2"/>
</dbReference>
<accession>A0AAE3YTD2</accession>
<evidence type="ECO:0000313" key="4">
    <source>
        <dbReference type="Proteomes" id="UP001183643"/>
    </source>
</evidence>
<evidence type="ECO:0000256" key="1">
    <source>
        <dbReference type="SAM" id="MobiDB-lite"/>
    </source>
</evidence>
<dbReference type="SMART" id="SM00382">
    <property type="entry name" value="AAA"/>
    <property type="match status" value="2"/>
</dbReference>
<comment type="caution">
    <text evidence="3">The sequence shown here is derived from an EMBL/GenBank/DDBJ whole genome shotgun (WGS) entry which is preliminary data.</text>
</comment>
<dbReference type="InterPro" id="IPR051162">
    <property type="entry name" value="T4SS_component"/>
</dbReference>
<name>A0AAE3YTD2_9ACTN</name>
<dbReference type="PANTHER" id="PTHR30121">
    <property type="entry name" value="UNCHARACTERIZED PROTEIN YJGR-RELATED"/>
    <property type="match status" value="1"/>
</dbReference>
<feature type="region of interest" description="Disordered" evidence="1">
    <location>
        <begin position="661"/>
        <end position="700"/>
    </location>
</feature>
<feature type="region of interest" description="Disordered" evidence="1">
    <location>
        <begin position="619"/>
        <end position="648"/>
    </location>
</feature>
<keyword evidence="4" id="KW-1185">Reference proteome</keyword>
<feature type="compositionally biased region" description="Low complexity" evidence="1">
    <location>
        <begin position="639"/>
        <end position="648"/>
    </location>
</feature>
<feature type="domain" description="AAA+ ATPase" evidence="2">
    <location>
        <begin position="739"/>
        <end position="1065"/>
    </location>
</feature>